<sequence>MRPHFSIAEKVNEKAEEMAITWQLRAIPERAAREMRRPQRPPPRCRLCEATHQTEAVSEELCNIRRRREAQSCIRYFPRYQQELSLVEYYFYVRYGIVLDRPYEPLVYFIKIRDEIDEINQDSLFPVELIQEEL</sequence>
<keyword evidence="2" id="KW-1185">Reference proteome</keyword>
<proteinExistence type="predicted"/>
<dbReference type="AlphaFoldDB" id="G0MJ52"/>
<reference evidence="2" key="1">
    <citation type="submission" date="2011-07" db="EMBL/GenBank/DDBJ databases">
        <authorList>
            <consortium name="Caenorhabditis brenneri Sequencing and Analysis Consortium"/>
            <person name="Wilson R.K."/>
        </authorList>
    </citation>
    <scope>NUCLEOTIDE SEQUENCE [LARGE SCALE GENOMIC DNA]</scope>
    <source>
        <strain evidence="2">PB2801</strain>
    </source>
</reference>
<dbReference type="InParanoid" id="G0MJ52"/>
<gene>
    <name evidence="1" type="ORF">CAEBREN_05868</name>
</gene>
<organism evidence="2">
    <name type="scientific">Caenorhabditis brenneri</name>
    <name type="common">Nematode worm</name>
    <dbReference type="NCBI Taxonomy" id="135651"/>
    <lineage>
        <taxon>Eukaryota</taxon>
        <taxon>Metazoa</taxon>
        <taxon>Ecdysozoa</taxon>
        <taxon>Nematoda</taxon>
        <taxon>Chromadorea</taxon>
        <taxon>Rhabditida</taxon>
        <taxon>Rhabditina</taxon>
        <taxon>Rhabditomorpha</taxon>
        <taxon>Rhabditoidea</taxon>
        <taxon>Rhabditidae</taxon>
        <taxon>Peloderinae</taxon>
        <taxon>Caenorhabditis</taxon>
    </lineage>
</organism>
<protein>
    <submittedName>
        <fullName evidence="1">Uncharacterized protein</fullName>
    </submittedName>
</protein>
<dbReference type="EMBL" id="GL379796">
    <property type="protein sequence ID" value="EGT31306.1"/>
    <property type="molecule type" value="Genomic_DNA"/>
</dbReference>
<dbReference type="Proteomes" id="UP000008068">
    <property type="component" value="Unassembled WGS sequence"/>
</dbReference>
<evidence type="ECO:0000313" key="1">
    <source>
        <dbReference type="EMBL" id="EGT31306.1"/>
    </source>
</evidence>
<evidence type="ECO:0000313" key="2">
    <source>
        <dbReference type="Proteomes" id="UP000008068"/>
    </source>
</evidence>
<accession>G0MJ52</accession>
<name>G0MJ52_CAEBE</name>
<dbReference type="HOGENOM" id="CLU_1898037_0_0_1"/>